<gene>
    <name evidence="2" type="primary">Contig1809.g1960</name>
    <name evidence="2" type="ORF">STYLEM_16507</name>
</gene>
<evidence type="ECO:0000256" key="1">
    <source>
        <dbReference type="SAM" id="MobiDB-lite"/>
    </source>
</evidence>
<dbReference type="SUPFAM" id="SSF52047">
    <property type="entry name" value="RNI-like"/>
    <property type="match status" value="1"/>
</dbReference>
<dbReference type="Proteomes" id="UP000039865">
    <property type="component" value="Unassembled WGS sequence"/>
</dbReference>
<dbReference type="PANTHER" id="PTHR24114:SF2">
    <property type="entry name" value="F-BOX DOMAIN-CONTAINING PROTEIN-RELATED"/>
    <property type="match status" value="1"/>
</dbReference>
<organism evidence="2 3">
    <name type="scientific">Stylonychia lemnae</name>
    <name type="common">Ciliate</name>
    <dbReference type="NCBI Taxonomy" id="5949"/>
    <lineage>
        <taxon>Eukaryota</taxon>
        <taxon>Sar</taxon>
        <taxon>Alveolata</taxon>
        <taxon>Ciliophora</taxon>
        <taxon>Intramacronucleata</taxon>
        <taxon>Spirotrichea</taxon>
        <taxon>Stichotrichia</taxon>
        <taxon>Sporadotrichida</taxon>
        <taxon>Oxytrichidae</taxon>
        <taxon>Stylonychinae</taxon>
        <taxon>Stylonychia</taxon>
    </lineage>
</organism>
<protein>
    <recommendedName>
        <fullName evidence="4">Leucine Rich Repeat family protein</fullName>
    </recommendedName>
</protein>
<evidence type="ECO:0000313" key="3">
    <source>
        <dbReference type="Proteomes" id="UP000039865"/>
    </source>
</evidence>
<dbReference type="EMBL" id="CCKQ01015582">
    <property type="protein sequence ID" value="CDW87404.1"/>
    <property type="molecule type" value="Genomic_DNA"/>
</dbReference>
<name>A0A078AZ42_STYLE</name>
<feature type="compositionally biased region" description="Polar residues" evidence="1">
    <location>
        <begin position="361"/>
        <end position="388"/>
    </location>
</feature>
<feature type="region of interest" description="Disordered" evidence="1">
    <location>
        <begin position="36"/>
        <end position="56"/>
    </location>
</feature>
<dbReference type="InterPro" id="IPR032675">
    <property type="entry name" value="LRR_dom_sf"/>
</dbReference>
<dbReference type="InterPro" id="IPR052394">
    <property type="entry name" value="LRR-containing"/>
</dbReference>
<dbReference type="OrthoDB" id="120976at2759"/>
<evidence type="ECO:0008006" key="4">
    <source>
        <dbReference type="Google" id="ProtNLM"/>
    </source>
</evidence>
<dbReference type="Gene3D" id="3.80.10.10">
    <property type="entry name" value="Ribonuclease Inhibitor"/>
    <property type="match status" value="1"/>
</dbReference>
<evidence type="ECO:0000313" key="2">
    <source>
        <dbReference type="EMBL" id="CDW87404.1"/>
    </source>
</evidence>
<dbReference type="PANTHER" id="PTHR24114">
    <property type="entry name" value="LEUCINE RICH REPEAT FAMILY PROTEIN"/>
    <property type="match status" value="1"/>
</dbReference>
<proteinExistence type="predicted"/>
<dbReference type="InParanoid" id="A0A078AZ42"/>
<accession>A0A078AZ42</accession>
<keyword evidence="3" id="KW-1185">Reference proteome</keyword>
<dbReference type="SMART" id="SM00368">
    <property type="entry name" value="LRR_RI"/>
    <property type="match status" value="4"/>
</dbReference>
<feature type="region of interest" description="Disordered" evidence="1">
    <location>
        <begin position="360"/>
        <end position="388"/>
    </location>
</feature>
<sequence>MEKSKSHNYLPFTKRRQSRYQNDISTTISQTKLLQQSIDSDQKSRNKGNNNPFKIDNTYTNNNTFFNDKSIYYKSTYKNQGVQGGNQNSVNMLSEFQKNIISIASQINRLNFALGNEATENNRTTNDIKLDSSAMNSAFKVSHSRAEFTPLKLPSIKNQNNKSQLFDVSANVQTTLLNNEQRQLIEAKNIKALFKKPRKQRHEKDYHQKNNPLLCRCKDHLSKVNEMNQYINSLTEDQNEGEACIHQKGEEINKSDNNLKQQFFSPKYDNNAFIQQTISPSLNQSPKRLINGNESKQTQSQLQLRDLLRDKFKKNIDQSKSLSQFKEKQSIDKNIQAKRVPSSLNINIIVNRQAQKHLLDSDTTTTKHSQPSRNSQYEQEAKQSMAQSTKSSALIMQLQLTQSIQNEGYDEKYDDLSPKIRESLLWQEENVLKNEQQVEKFYDNYKKIEKIAEVDQNNPRQNLKDKNPIIEYLNYNLKSFHVNLNFAKAFSENLKSNSKLTSLTLIRTNLNDQSFSCLMTNLPLKLQKLDVSGNSQLTVKSYSILKQFLCDNKRVISNLNFEGNLMGDECCKEICSGIVQSLHLKILNLSKNNLTDVGAQYISEVLSFEGNLMTSLLLHWNKIRSKGAILLAKALRSNYTLQIFDASFNSFGTGHHKEIKQGKLSQYLDENKIQQSSKKDNKLPLDSARILQSQYEPYTNAAWKFMKAFASNKRLAHVDLSFNSFKREDIKIIGEGLKNNHTILGIHMLGNDAEVNQLGFVDGFKKEDNHLMGHVFTRIPAHLKTHHIVSKNLIDLKVSSNCWVCEGWSQMEFRIIPIDVKQPYLHLSFENYMPQKMDQDPSLPGQYLVYRMVPPGSLGYFYSNEENVTYVDPVIPSINNDKSRIQNENINIYVPKINYVENAENLAKYLSSDDLLSFKAVPRPEPNKIDKMIKSVKDKENIYKYLKGNYRYIREAYRYFSAVNPSGLVFSIGTNVFSDIIYNCPSMLDSKLLKLSDVDLEFISTKAGNQFRGRMNPDRQLIRFQFLEIFVRLAIDKYYKTKQCIAQEDAIYRMFDEHVMPYFKNFNSNDFKWAKLWNEQCDIIIKANLKVLQDIYYKYYGKDSLPGELKFMSMNEFIDLVTRSGVIDDNFGAREIGIIFNLSMMTQVDEINKERHTQMQFIEFVEALSRVAERVMIPIPSFYDNDELKSSIESPTLRERQFAQSSLKEKQQSLTPLHKSLNVQGNKEYPLEKKFQDYINRICALCMGEEYAYNYKRKIERQETLRKKRESSLAQQPSLMNKTGITFYERKDQNQIRSNNGSFIGGRNSSIESSKTPSALNKMISGMQLKLKVRDNL</sequence>
<reference evidence="2 3" key="1">
    <citation type="submission" date="2014-06" db="EMBL/GenBank/DDBJ databases">
        <authorList>
            <person name="Swart Estienne"/>
        </authorList>
    </citation>
    <scope>NUCLEOTIDE SEQUENCE [LARGE SCALE GENOMIC DNA]</scope>
    <source>
        <strain evidence="2 3">130c</strain>
    </source>
</reference>